<proteinExistence type="predicted"/>
<comment type="cofactor">
    <cofactor evidence="1">
        <name>Mg(2+)</name>
        <dbReference type="ChEBI" id="CHEBI:18420"/>
    </cofactor>
</comment>
<keyword evidence="2" id="KW-0378">Hydrolase</keyword>
<dbReference type="InterPro" id="IPR000086">
    <property type="entry name" value="NUDIX_hydrolase_dom"/>
</dbReference>
<comment type="caution">
    <text evidence="4">The sequence shown here is derived from an EMBL/GenBank/DDBJ whole genome shotgun (WGS) entry which is preliminary data.</text>
</comment>
<reference evidence="4" key="1">
    <citation type="journal article" date="2015" name="Nature">
        <title>Complex archaea that bridge the gap between prokaryotes and eukaryotes.</title>
        <authorList>
            <person name="Spang A."/>
            <person name="Saw J.H."/>
            <person name="Jorgensen S.L."/>
            <person name="Zaremba-Niedzwiedzka K."/>
            <person name="Martijn J."/>
            <person name="Lind A.E."/>
            <person name="van Eijk R."/>
            <person name="Schleper C."/>
            <person name="Guy L."/>
            <person name="Ettema T.J."/>
        </authorList>
    </citation>
    <scope>NUCLEOTIDE SEQUENCE</scope>
</reference>
<dbReference type="CDD" id="cd03424">
    <property type="entry name" value="NUDIX_ADPRase_Nudt5_UGPPase_Nudt14"/>
    <property type="match status" value="1"/>
</dbReference>
<organism evidence="4">
    <name type="scientific">marine sediment metagenome</name>
    <dbReference type="NCBI Taxonomy" id="412755"/>
    <lineage>
        <taxon>unclassified sequences</taxon>
        <taxon>metagenomes</taxon>
        <taxon>ecological metagenomes</taxon>
    </lineage>
</organism>
<dbReference type="Pfam" id="PF00293">
    <property type="entry name" value="NUDIX"/>
    <property type="match status" value="1"/>
</dbReference>
<dbReference type="SUPFAM" id="SSF55811">
    <property type="entry name" value="Nudix"/>
    <property type="match status" value="1"/>
</dbReference>
<name>A0A0F9IPK6_9ZZZZ</name>
<evidence type="ECO:0000256" key="2">
    <source>
        <dbReference type="ARBA" id="ARBA00022801"/>
    </source>
</evidence>
<accession>A0A0F9IPK6</accession>
<dbReference type="GO" id="GO:0016787">
    <property type="term" value="F:hydrolase activity"/>
    <property type="evidence" value="ECO:0007669"/>
    <property type="project" value="UniProtKB-KW"/>
</dbReference>
<dbReference type="AlphaFoldDB" id="A0A0F9IPK6"/>
<dbReference type="PANTHER" id="PTHR11839:SF18">
    <property type="entry name" value="NUDIX HYDROLASE DOMAIN-CONTAINING PROTEIN"/>
    <property type="match status" value="1"/>
</dbReference>
<dbReference type="GO" id="GO:0019693">
    <property type="term" value="P:ribose phosphate metabolic process"/>
    <property type="evidence" value="ECO:0007669"/>
    <property type="project" value="TreeGrafter"/>
</dbReference>
<protein>
    <recommendedName>
        <fullName evidence="3">Nudix hydrolase domain-containing protein</fullName>
    </recommendedName>
</protein>
<dbReference type="InterPro" id="IPR015797">
    <property type="entry name" value="NUDIX_hydrolase-like_dom_sf"/>
</dbReference>
<dbReference type="EMBL" id="LAZR01013476">
    <property type="protein sequence ID" value="KKM21799.1"/>
    <property type="molecule type" value="Genomic_DNA"/>
</dbReference>
<dbReference type="GO" id="GO:0005829">
    <property type="term" value="C:cytosol"/>
    <property type="evidence" value="ECO:0007669"/>
    <property type="project" value="TreeGrafter"/>
</dbReference>
<dbReference type="Gene3D" id="3.90.79.10">
    <property type="entry name" value="Nucleoside Triphosphate Pyrophosphohydrolase"/>
    <property type="match status" value="1"/>
</dbReference>
<dbReference type="GO" id="GO:0006753">
    <property type="term" value="P:nucleoside phosphate metabolic process"/>
    <property type="evidence" value="ECO:0007669"/>
    <property type="project" value="TreeGrafter"/>
</dbReference>
<evidence type="ECO:0000313" key="4">
    <source>
        <dbReference type="EMBL" id="KKM21799.1"/>
    </source>
</evidence>
<dbReference type="PROSITE" id="PS51462">
    <property type="entry name" value="NUDIX"/>
    <property type="match status" value="1"/>
</dbReference>
<gene>
    <name evidence="4" type="ORF">LCGC14_1631810</name>
</gene>
<sequence length="202" mass="22317">MPIGPVYGNGLWKLVAGDDLLIMGRMKSKVVSDEVVYTGRICRVHQVGLEMDTGEVVPRDLVWFSDAVVVVPVLADGSVVLIRNERFAGGEELLELPAGKLDRQDEPPEAAAARELTEETGYTAAHLERLGGFYSCPGAVTEYLHVFCATELTAGEQALEGYERIRVQTVSEDRLREMIAEGELHDAKSIAAYALWRLREDR</sequence>
<evidence type="ECO:0000256" key="1">
    <source>
        <dbReference type="ARBA" id="ARBA00001946"/>
    </source>
</evidence>
<feature type="domain" description="Nudix hydrolase" evidence="3">
    <location>
        <begin position="63"/>
        <end position="192"/>
    </location>
</feature>
<evidence type="ECO:0000259" key="3">
    <source>
        <dbReference type="PROSITE" id="PS51462"/>
    </source>
</evidence>
<dbReference type="PANTHER" id="PTHR11839">
    <property type="entry name" value="UDP/ADP-SUGAR PYROPHOSPHATASE"/>
    <property type="match status" value="1"/>
</dbReference>